<evidence type="ECO:0000256" key="6">
    <source>
        <dbReference type="ARBA" id="ARBA00023136"/>
    </source>
</evidence>
<accession>A0A0M0I5I3</accession>
<dbReference type="HAMAP" id="MF_01147">
    <property type="entry name" value="Lgt"/>
    <property type="match status" value="1"/>
</dbReference>
<feature type="transmembrane region" description="Helical" evidence="7">
    <location>
        <begin position="198"/>
        <end position="214"/>
    </location>
</feature>
<dbReference type="GO" id="GO:0005886">
    <property type="term" value="C:plasma membrane"/>
    <property type="evidence" value="ECO:0007669"/>
    <property type="project" value="UniProtKB-SubCell"/>
</dbReference>
<evidence type="ECO:0000256" key="1">
    <source>
        <dbReference type="ARBA" id="ARBA00007150"/>
    </source>
</evidence>
<sequence length="259" mass="29356">MEWNLDPVLFSIGPLRVHWYGVLFAIGIASGFSVMKRIFTNENRPLSELDSLLVTSIVGIILGARLGHCLFYDPHYYFEHPLKIIAIWEGGLASHGGGLGVFIAALYHAKRYNIGKLWLLDRLAISTAIFAFFVRLANFANSEILGTSSDLPWAIIFQRLDNIPRHPAQLYESICYLAIFFLLWSIYRKTNIARYDGAILGIFLTLVFSARFMIEFVKVKQASYTTDLALTVGQLLSVPFWLVGLSLCLWAMFHRKNSL</sequence>
<evidence type="ECO:0000313" key="8">
    <source>
        <dbReference type="EMBL" id="KOO09555.1"/>
    </source>
</evidence>
<dbReference type="STRING" id="171383.AKJ31_04155"/>
<evidence type="ECO:0000256" key="2">
    <source>
        <dbReference type="ARBA" id="ARBA00022475"/>
    </source>
</evidence>
<dbReference type="Proteomes" id="UP000037530">
    <property type="component" value="Unassembled WGS sequence"/>
</dbReference>
<keyword evidence="5 7" id="KW-1133">Transmembrane helix</keyword>
<feature type="transmembrane region" description="Helical" evidence="7">
    <location>
        <begin position="20"/>
        <end position="39"/>
    </location>
</feature>
<dbReference type="Pfam" id="PF01790">
    <property type="entry name" value="LGT"/>
    <property type="match status" value="1"/>
</dbReference>
<protein>
    <recommendedName>
        <fullName evidence="7">Phosphatidylglycerol--prolipoprotein diacylglyceryl transferase</fullName>
        <ecNumber evidence="7">2.5.1.145</ecNumber>
    </recommendedName>
</protein>
<dbReference type="EC" id="2.5.1.145" evidence="7"/>
<comment type="pathway">
    <text evidence="7">Protein modification; lipoprotein biosynthesis (diacylglyceryl transfer).</text>
</comment>
<dbReference type="NCBIfam" id="TIGR00544">
    <property type="entry name" value="lgt"/>
    <property type="match status" value="1"/>
</dbReference>
<comment type="similarity">
    <text evidence="1 7">Belongs to the Lgt family.</text>
</comment>
<dbReference type="RefSeq" id="WP_053407815.1">
    <property type="nucleotide sequence ID" value="NZ_LHPI01000001.1"/>
</dbReference>
<dbReference type="AlphaFoldDB" id="A0A0M0I5I3"/>
<keyword evidence="3 7" id="KW-0808">Transferase</keyword>
<comment type="function">
    <text evidence="7">Catalyzes the transfer of the diacylglyceryl group from phosphatidylglycerol to the sulfhydryl group of the N-terminal cysteine of a prolipoprotein, the first step in the formation of mature lipoproteins.</text>
</comment>
<dbReference type="PANTHER" id="PTHR30589">
    <property type="entry name" value="PROLIPOPROTEIN DIACYLGLYCERYL TRANSFERASE"/>
    <property type="match status" value="1"/>
</dbReference>
<evidence type="ECO:0000256" key="5">
    <source>
        <dbReference type="ARBA" id="ARBA00022989"/>
    </source>
</evidence>
<gene>
    <name evidence="7" type="primary">lgt</name>
    <name evidence="8" type="ORF">AKJ31_04155</name>
</gene>
<feature type="transmembrane region" description="Helical" evidence="7">
    <location>
        <begin position="168"/>
        <end position="186"/>
    </location>
</feature>
<dbReference type="PATRIC" id="fig|171383.3.peg.860"/>
<evidence type="ECO:0000256" key="7">
    <source>
        <dbReference type="HAMAP-Rule" id="MF_01147"/>
    </source>
</evidence>
<keyword evidence="2 7" id="KW-1003">Cell membrane</keyword>
<keyword evidence="6 7" id="KW-0472">Membrane</keyword>
<organism evidence="8 9">
    <name type="scientific">Vibrio hepatarius</name>
    <dbReference type="NCBI Taxonomy" id="171383"/>
    <lineage>
        <taxon>Bacteria</taxon>
        <taxon>Pseudomonadati</taxon>
        <taxon>Pseudomonadota</taxon>
        <taxon>Gammaproteobacteria</taxon>
        <taxon>Vibrionales</taxon>
        <taxon>Vibrionaceae</taxon>
        <taxon>Vibrio</taxon>
        <taxon>Vibrio oreintalis group</taxon>
    </lineage>
</organism>
<dbReference type="GO" id="GO:0008961">
    <property type="term" value="F:phosphatidylglycerol-prolipoprotein diacylglyceryl transferase activity"/>
    <property type="evidence" value="ECO:0007669"/>
    <property type="project" value="UniProtKB-UniRule"/>
</dbReference>
<dbReference type="EMBL" id="LHPI01000001">
    <property type="protein sequence ID" value="KOO09555.1"/>
    <property type="molecule type" value="Genomic_DNA"/>
</dbReference>
<feature type="transmembrane region" description="Helical" evidence="7">
    <location>
        <begin position="85"/>
        <end position="107"/>
    </location>
</feature>
<evidence type="ECO:0000256" key="4">
    <source>
        <dbReference type="ARBA" id="ARBA00022692"/>
    </source>
</evidence>
<dbReference type="UniPathway" id="UPA00664"/>
<name>A0A0M0I5I3_9VIBR</name>
<comment type="subcellular location">
    <subcellularLocation>
        <location evidence="7">Cell membrane</location>
        <topology evidence="7">Multi-pass membrane protein</topology>
    </subcellularLocation>
</comment>
<dbReference type="GO" id="GO:0042158">
    <property type="term" value="P:lipoprotein biosynthetic process"/>
    <property type="evidence" value="ECO:0007669"/>
    <property type="project" value="UniProtKB-UniRule"/>
</dbReference>
<dbReference type="InterPro" id="IPR001640">
    <property type="entry name" value="Lgt"/>
</dbReference>
<dbReference type="PANTHER" id="PTHR30589:SF0">
    <property type="entry name" value="PHOSPHATIDYLGLYCEROL--PROLIPOPROTEIN DIACYLGLYCERYL TRANSFERASE"/>
    <property type="match status" value="1"/>
</dbReference>
<evidence type="ECO:0000256" key="3">
    <source>
        <dbReference type="ARBA" id="ARBA00022679"/>
    </source>
</evidence>
<feature type="transmembrane region" description="Helical" evidence="7">
    <location>
        <begin position="119"/>
        <end position="137"/>
    </location>
</feature>
<keyword evidence="4 7" id="KW-0812">Transmembrane</keyword>
<comment type="catalytic activity">
    <reaction evidence="7">
        <text>L-cysteinyl-[prolipoprotein] + a 1,2-diacyl-sn-glycero-3-phospho-(1'-sn-glycerol) = an S-1,2-diacyl-sn-glyceryl-L-cysteinyl-[prolipoprotein] + sn-glycerol 1-phosphate + H(+)</text>
        <dbReference type="Rhea" id="RHEA:56712"/>
        <dbReference type="Rhea" id="RHEA-COMP:14679"/>
        <dbReference type="Rhea" id="RHEA-COMP:14680"/>
        <dbReference type="ChEBI" id="CHEBI:15378"/>
        <dbReference type="ChEBI" id="CHEBI:29950"/>
        <dbReference type="ChEBI" id="CHEBI:57685"/>
        <dbReference type="ChEBI" id="CHEBI:64716"/>
        <dbReference type="ChEBI" id="CHEBI:140658"/>
        <dbReference type="EC" id="2.5.1.145"/>
    </reaction>
</comment>
<dbReference type="OrthoDB" id="871140at2"/>
<reference evidence="9" key="1">
    <citation type="submission" date="2015-08" db="EMBL/GenBank/DDBJ databases">
        <title>Vibrio galatheae sp. nov., a novel member of the Vibrionaceae family isolated from the Solomon Islands.</title>
        <authorList>
            <person name="Giubergia S."/>
            <person name="Machado H."/>
            <person name="Mateiu R.V."/>
            <person name="Gram L."/>
        </authorList>
    </citation>
    <scope>NUCLEOTIDE SEQUENCE [LARGE SCALE GENOMIC DNA]</scope>
    <source>
        <strain evidence="9">DSM 19134</strain>
    </source>
</reference>
<comment type="caution">
    <text evidence="8">The sequence shown here is derived from an EMBL/GenBank/DDBJ whole genome shotgun (WGS) entry which is preliminary data.</text>
</comment>
<feature type="binding site" evidence="7">
    <location>
        <position position="135"/>
    </location>
    <ligand>
        <name>a 1,2-diacyl-sn-glycero-3-phospho-(1'-sn-glycerol)</name>
        <dbReference type="ChEBI" id="CHEBI:64716"/>
    </ligand>
</feature>
<proteinExistence type="inferred from homology"/>
<keyword evidence="9" id="KW-1185">Reference proteome</keyword>
<evidence type="ECO:0000313" key="9">
    <source>
        <dbReference type="Proteomes" id="UP000037530"/>
    </source>
</evidence>
<feature type="transmembrane region" description="Helical" evidence="7">
    <location>
        <begin position="51"/>
        <end position="73"/>
    </location>
</feature>
<feature type="transmembrane region" description="Helical" evidence="7">
    <location>
        <begin position="234"/>
        <end position="253"/>
    </location>
</feature>